<dbReference type="EC" id="2.1.2.9" evidence="2 5"/>
<dbReference type="InterPro" id="IPR044135">
    <property type="entry name" value="Met-tRNA-FMT_C"/>
</dbReference>
<dbReference type="EMBL" id="JACOSL010000059">
    <property type="protein sequence ID" value="MBI1757357.1"/>
    <property type="molecule type" value="Genomic_DNA"/>
</dbReference>
<dbReference type="GO" id="GO:0004479">
    <property type="term" value="F:methionyl-tRNA formyltransferase activity"/>
    <property type="evidence" value="ECO:0007669"/>
    <property type="project" value="UniProtKB-UniRule"/>
</dbReference>
<dbReference type="InterPro" id="IPR005793">
    <property type="entry name" value="Formyl_trans_C"/>
</dbReference>
<dbReference type="InterPro" id="IPR002376">
    <property type="entry name" value="Formyl_transf_N"/>
</dbReference>
<evidence type="ECO:0000256" key="2">
    <source>
        <dbReference type="ARBA" id="ARBA00012261"/>
    </source>
</evidence>
<dbReference type="GO" id="GO:0005829">
    <property type="term" value="C:cytosol"/>
    <property type="evidence" value="ECO:0007669"/>
    <property type="project" value="TreeGrafter"/>
</dbReference>
<dbReference type="InterPro" id="IPR036477">
    <property type="entry name" value="Formyl_transf_N_sf"/>
</dbReference>
<evidence type="ECO:0000256" key="1">
    <source>
        <dbReference type="ARBA" id="ARBA00010699"/>
    </source>
</evidence>
<dbReference type="SUPFAM" id="SSF50486">
    <property type="entry name" value="FMT C-terminal domain-like"/>
    <property type="match status" value="1"/>
</dbReference>
<organism evidence="8 9">
    <name type="scientific">Fimbriimonas ginsengisoli</name>
    <dbReference type="NCBI Taxonomy" id="1005039"/>
    <lineage>
        <taxon>Bacteria</taxon>
        <taxon>Bacillati</taxon>
        <taxon>Armatimonadota</taxon>
        <taxon>Fimbriimonadia</taxon>
        <taxon>Fimbriimonadales</taxon>
        <taxon>Fimbriimonadaceae</taxon>
        <taxon>Fimbriimonas</taxon>
    </lineage>
</organism>
<dbReference type="CDD" id="cd08646">
    <property type="entry name" value="FMT_core_Met-tRNA-FMT_N"/>
    <property type="match status" value="1"/>
</dbReference>
<dbReference type="AlphaFoldDB" id="A0A931LX89"/>
<feature type="binding site" evidence="5">
    <location>
        <begin position="106"/>
        <end position="109"/>
    </location>
    <ligand>
        <name>(6S)-5,6,7,8-tetrahydrofolate</name>
        <dbReference type="ChEBI" id="CHEBI:57453"/>
    </ligand>
</feature>
<protein>
    <recommendedName>
        <fullName evidence="2 5">Methionyl-tRNA formyltransferase</fullName>
        <ecNumber evidence="2 5">2.1.2.9</ecNumber>
    </recommendedName>
</protein>
<evidence type="ECO:0000313" key="9">
    <source>
        <dbReference type="Proteomes" id="UP000727962"/>
    </source>
</evidence>
<evidence type="ECO:0000256" key="3">
    <source>
        <dbReference type="ARBA" id="ARBA00022679"/>
    </source>
</evidence>
<gene>
    <name evidence="5" type="primary">fmt</name>
    <name evidence="8" type="ORF">HYR64_09655</name>
</gene>
<dbReference type="HAMAP" id="MF_00182">
    <property type="entry name" value="Formyl_trans"/>
    <property type="match status" value="1"/>
</dbReference>
<dbReference type="Proteomes" id="UP000727962">
    <property type="component" value="Unassembled WGS sequence"/>
</dbReference>
<feature type="domain" description="Formyl transferase N-terminal" evidence="6">
    <location>
        <begin position="1"/>
        <end position="171"/>
    </location>
</feature>
<proteinExistence type="inferred from homology"/>
<dbReference type="InterPro" id="IPR011034">
    <property type="entry name" value="Formyl_transferase-like_C_sf"/>
</dbReference>
<dbReference type="InterPro" id="IPR001555">
    <property type="entry name" value="GART_AS"/>
</dbReference>
<accession>A0A931LX89</accession>
<evidence type="ECO:0000259" key="6">
    <source>
        <dbReference type="Pfam" id="PF00551"/>
    </source>
</evidence>
<comment type="caution">
    <text evidence="8">The sequence shown here is derived from an EMBL/GenBank/DDBJ whole genome shotgun (WGS) entry which is preliminary data.</text>
</comment>
<name>A0A931LX89_FIMGI</name>
<evidence type="ECO:0000313" key="8">
    <source>
        <dbReference type="EMBL" id="MBI1757357.1"/>
    </source>
</evidence>
<comment type="catalytic activity">
    <reaction evidence="5">
        <text>L-methionyl-tRNA(fMet) + (6R)-10-formyltetrahydrofolate = N-formyl-L-methionyl-tRNA(fMet) + (6S)-5,6,7,8-tetrahydrofolate + H(+)</text>
        <dbReference type="Rhea" id="RHEA:24380"/>
        <dbReference type="Rhea" id="RHEA-COMP:9952"/>
        <dbReference type="Rhea" id="RHEA-COMP:9953"/>
        <dbReference type="ChEBI" id="CHEBI:15378"/>
        <dbReference type="ChEBI" id="CHEBI:57453"/>
        <dbReference type="ChEBI" id="CHEBI:78530"/>
        <dbReference type="ChEBI" id="CHEBI:78844"/>
        <dbReference type="ChEBI" id="CHEBI:195366"/>
        <dbReference type="EC" id="2.1.2.9"/>
    </reaction>
</comment>
<dbReference type="InterPro" id="IPR005794">
    <property type="entry name" value="Fmt"/>
</dbReference>
<keyword evidence="4 5" id="KW-0648">Protein biosynthesis</keyword>
<dbReference type="NCBIfam" id="TIGR00460">
    <property type="entry name" value="fmt"/>
    <property type="match status" value="1"/>
</dbReference>
<keyword evidence="3 5" id="KW-0808">Transferase</keyword>
<dbReference type="InterPro" id="IPR041711">
    <property type="entry name" value="Met-tRNA-FMT_N"/>
</dbReference>
<dbReference type="Pfam" id="PF00551">
    <property type="entry name" value="Formyl_trans_N"/>
    <property type="match status" value="1"/>
</dbReference>
<dbReference type="PANTHER" id="PTHR11138:SF5">
    <property type="entry name" value="METHIONYL-TRNA FORMYLTRANSFERASE, MITOCHONDRIAL"/>
    <property type="match status" value="1"/>
</dbReference>
<dbReference type="PROSITE" id="PS00373">
    <property type="entry name" value="GART"/>
    <property type="match status" value="1"/>
</dbReference>
<sequence>MKIVFFGSGEFAAPALRAVAAHVALVVTQPDRPSGRGLRPQASSVRRVAEELGLPVATPERAGAEELLRWVKDLAPDLLLVAAYGQILKPDLLAIAKQGGVNLHGSILPAYRGAAPIQRAILAGETETGVTLMQMDEGMDTGDVIHTGRLPIGPDETYGELQTRLAEMAGELARAWLPKLAAGGYLRTPQRGDLASLALKVHKSEAELSFDRAARSEYNRFRAFTPSPGAFLRIAGSATRISRARFAEAGGKPGDMIAGGEGCLVVFKDGSIDLLEVQPEGKKRMSGRDLANGWRLRPGASLR</sequence>
<evidence type="ECO:0000256" key="4">
    <source>
        <dbReference type="ARBA" id="ARBA00022917"/>
    </source>
</evidence>
<dbReference type="CDD" id="cd08704">
    <property type="entry name" value="Met_tRNA_FMT_C"/>
    <property type="match status" value="1"/>
</dbReference>
<evidence type="ECO:0000259" key="7">
    <source>
        <dbReference type="Pfam" id="PF02911"/>
    </source>
</evidence>
<dbReference type="Gene3D" id="3.40.50.12230">
    <property type="match status" value="1"/>
</dbReference>
<dbReference type="SUPFAM" id="SSF53328">
    <property type="entry name" value="Formyltransferase"/>
    <property type="match status" value="1"/>
</dbReference>
<evidence type="ECO:0000256" key="5">
    <source>
        <dbReference type="HAMAP-Rule" id="MF_00182"/>
    </source>
</evidence>
<comment type="similarity">
    <text evidence="1 5">Belongs to the Fmt family.</text>
</comment>
<dbReference type="PANTHER" id="PTHR11138">
    <property type="entry name" value="METHIONYL-TRNA FORMYLTRANSFERASE"/>
    <property type="match status" value="1"/>
</dbReference>
<dbReference type="Pfam" id="PF02911">
    <property type="entry name" value="Formyl_trans_C"/>
    <property type="match status" value="1"/>
</dbReference>
<comment type="function">
    <text evidence="5">Attaches a formyl group to the free amino group of methionyl-tRNA(fMet). The formyl group appears to play a dual role in the initiator identity of N-formylmethionyl-tRNA by promoting its recognition by IF2 and preventing the misappropriation of this tRNA by the elongation apparatus.</text>
</comment>
<feature type="domain" description="Formyl transferase C-terminal" evidence="7">
    <location>
        <begin position="200"/>
        <end position="293"/>
    </location>
</feature>
<reference evidence="8" key="1">
    <citation type="submission" date="2020-07" db="EMBL/GenBank/DDBJ databases">
        <title>Huge and variable diversity of episymbiotic CPR bacteria and DPANN archaea in groundwater ecosystems.</title>
        <authorList>
            <person name="He C.Y."/>
            <person name="Keren R."/>
            <person name="Whittaker M."/>
            <person name="Farag I.F."/>
            <person name="Doudna J."/>
            <person name="Cate J.H.D."/>
            <person name="Banfield J.F."/>
        </authorList>
    </citation>
    <scope>NUCLEOTIDE SEQUENCE</scope>
    <source>
        <strain evidence="8">NC_groundwater_17_Pr7_B-0.1um_64_12</strain>
    </source>
</reference>